<evidence type="ECO:0000256" key="1">
    <source>
        <dbReference type="PROSITE-ProRule" id="PRU00108"/>
    </source>
</evidence>
<evidence type="ECO:0000256" key="2">
    <source>
        <dbReference type="SAM" id="MobiDB-lite"/>
    </source>
</evidence>
<dbReference type="Gene3D" id="1.10.10.60">
    <property type="entry name" value="Homeodomain-like"/>
    <property type="match status" value="1"/>
</dbReference>
<dbReference type="CDD" id="cd00086">
    <property type="entry name" value="homeodomain"/>
    <property type="match status" value="1"/>
</dbReference>
<protein>
    <recommendedName>
        <fullName evidence="3">Homeobox domain-containing protein</fullName>
    </recommendedName>
</protein>
<feature type="region of interest" description="Disordered" evidence="2">
    <location>
        <begin position="12"/>
        <end position="33"/>
    </location>
</feature>
<evidence type="ECO:0000313" key="5">
    <source>
        <dbReference type="Proteomes" id="UP001479436"/>
    </source>
</evidence>
<dbReference type="PROSITE" id="PS50071">
    <property type="entry name" value="HOMEOBOX_2"/>
    <property type="match status" value="1"/>
</dbReference>
<gene>
    <name evidence="4" type="ORF">K7432_014188</name>
</gene>
<dbReference type="Proteomes" id="UP001479436">
    <property type="component" value="Unassembled WGS sequence"/>
</dbReference>
<dbReference type="InterPro" id="IPR001356">
    <property type="entry name" value="HD"/>
</dbReference>
<feature type="domain" description="Homeobox" evidence="3">
    <location>
        <begin position="1"/>
        <end position="20"/>
    </location>
</feature>
<accession>A0ABR2WHY6</accession>
<keyword evidence="1" id="KW-0238">DNA-binding</keyword>
<evidence type="ECO:0000313" key="4">
    <source>
        <dbReference type="EMBL" id="KAK9761130.1"/>
    </source>
</evidence>
<keyword evidence="1" id="KW-0539">Nucleus</keyword>
<evidence type="ECO:0000259" key="3">
    <source>
        <dbReference type="PROSITE" id="PS50071"/>
    </source>
</evidence>
<keyword evidence="1" id="KW-0371">Homeobox</keyword>
<reference evidence="4 5" key="1">
    <citation type="submission" date="2023-04" db="EMBL/GenBank/DDBJ databases">
        <title>Genome of Basidiobolus ranarum AG-B5.</title>
        <authorList>
            <person name="Stajich J.E."/>
            <person name="Carter-House D."/>
            <person name="Gryganskyi A."/>
        </authorList>
    </citation>
    <scope>NUCLEOTIDE SEQUENCE [LARGE SCALE GENOMIC DNA]</scope>
    <source>
        <strain evidence="4 5">AG-B5</strain>
    </source>
</reference>
<organism evidence="4 5">
    <name type="scientific">Basidiobolus ranarum</name>
    <dbReference type="NCBI Taxonomy" id="34480"/>
    <lineage>
        <taxon>Eukaryota</taxon>
        <taxon>Fungi</taxon>
        <taxon>Fungi incertae sedis</taxon>
        <taxon>Zoopagomycota</taxon>
        <taxon>Entomophthoromycotina</taxon>
        <taxon>Basidiobolomycetes</taxon>
        <taxon>Basidiobolales</taxon>
        <taxon>Basidiobolaceae</taxon>
        <taxon>Basidiobolus</taxon>
    </lineage>
</organism>
<dbReference type="EMBL" id="JASJQH010001549">
    <property type="protein sequence ID" value="KAK9761130.1"/>
    <property type="molecule type" value="Genomic_DNA"/>
</dbReference>
<keyword evidence="5" id="KW-1185">Reference proteome</keyword>
<proteinExistence type="predicted"/>
<feature type="DNA-binding region" description="Homeobox" evidence="1">
    <location>
        <begin position="3"/>
        <end position="21"/>
    </location>
</feature>
<comment type="caution">
    <text evidence="4">The sequence shown here is derived from an EMBL/GenBank/DDBJ whole genome shotgun (WGS) entry which is preliminary data.</text>
</comment>
<comment type="subcellular location">
    <subcellularLocation>
        <location evidence="1">Nucleus</location>
    </subcellularLocation>
</comment>
<sequence length="159" mass="17790">MTPRAVQVWFQNKRQSWKSTRGKNPNSKRSTSPCAIQNLQTTRFNSPNLSPPLSNERLVANRTPLLDSDLPLTPPKKRRFSVEIGLEATVLRHQSPSLPGTNSSQQSTYLEPLAPLRTLSTVAPQQFLEIAPNSFPRSCKLPSLMEMGIDFRSSVRGSF</sequence>
<name>A0ABR2WHY6_9FUNG</name>